<feature type="domain" description="C4-type zinc-finger of DNA polymerase delta" evidence="23">
    <location>
        <begin position="1818"/>
        <end position="1891"/>
    </location>
</feature>
<dbReference type="Pfam" id="PF03104">
    <property type="entry name" value="DNA_pol_B_exo1"/>
    <property type="match status" value="1"/>
</dbReference>
<accession>A0A835S213</accession>
<dbReference type="InterPro" id="IPR056435">
    <property type="entry name" value="DPOD/Z_N"/>
</dbReference>
<dbReference type="FunFam" id="1.10.132.60:FF:000007">
    <property type="entry name" value="DNA polymerase"/>
    <property type="match status" value="1"/>
</dbReference>
<keyword evidence="4 20" id="KW-0004">4Fe-4S</keyword>
<comment type="catalytic activity">
    <reaction evidence="18 20">
        <text>DNA(n) + a 2'-deoxyribonucleoside 5'-triphosphate = DNA(n+1) + diphosphate</text>
        <dbReference type="Rhea" id="RHEA:22508"/>
        <dbReference type="Rhea" id="RHEA-COMP:17339"/>
        <dbReference type="Rhea" id="RHEA-COMP:17340"/>
        <dbReference type="ChEBI" id="CHEBI:33019"/>
        <dbReference type="ChEBI" id="CHEBI:61560"/>
        <dbReference type="ChEBI" id="CHEBI:173112"/>
        <dbReference type="EC" id="2.7.7.7"/>
    </reaction>
</comment>
<evidence type="ECO:0000256" key="13">
    <source>
        <dbReference type="ARBA" id="ARBA00023004"/>
    </source>
</evidence>
<evidence type="ECO:0000256" key="19">
    <source>
        <dbReference type="ARBA" id="ARBA00066055"/>
    </source>
</evidence>
<dbReference type="PROSITE" id="PS00116">
    <property type="entry name" value="DNA_POLYMERASE_B"/>
    <property type="match status" value="1"/>
</dbReference>
<dbReference type="InterPro" id="IPR043502">
    <property type="entry name" value="DNA/RNA_pol_sf"/>
</dbReference>
<evidence type="ECO:0000256" key="9">
    <source>
        <dbReference type="ARBA" id="ARBA00022763"/>
    </source>
</evidence>
<evidence type="ECO:0000259" key="23">
    <source>
        <dbReference type="Pfam" id="PF14260"/>
    </source>
</evidence>
<keyword evidence="15 20" id="KW-0238">DNA-binding</keyword>
<dbReference type="CDD" id="cd05778">
    <property type="entry name" value="DNA_polB_zeta_exo"/>
    <property type="match status" value="1"/>
</dbReference>
<dbReference type="Pfam" id="PF14260">
    <property type="entry name" value="zf-C4pol"/>
    <property type="match status" value="1"/>
</dbReference>
<keyword evidence="11 20" id="KW-0862">Zinc</keyword>
<proteinExistence type="inferred from homology"/>
<dbReference type="EMBL" id="JADCNM010000001">
    <property type="protein sequence ID" value="KAG0501103.1"/>
    <property type="molecule type" value="Genomic_DNA"/>
</dbReference>
<dbReference type="GO" id="GO:0000166">
    <property type="term" value="F:nucleotide binding"/>
    <property type="evidence" value="ECO:0007669"/>
    <property type="project" value="InterPro"/>
</dbReference>
<dbReference type="InterPro" id="IPR012337">
    <property type="entry name" value="RNaseH-like_sf"/>
</dbReference>
<dbReference type="InterPro" id="IPR023211">
    <property type="entry name" value="DNA_pol_palm_dom_sf"/>
</dbReference>
<protein>
    <recommendedName>
        <fullName evidence="20">DNA polymerase</fullName>
        <ecNumber evidence="20">2.7.7.7</ecNumber>
    </recommendedName>
</protein>
<feature type="domain" description="DNA-directed DNA polymerase family B multifunctional" evidence="21">
    <location>
        <begin position="1309"/>
        <end position="1758"/>
    </location>
</feature>
<evidence type="ECO:0000256" key="11">
    <source>
        <dbReference type="ARBA" id="ARBA00022833"/>
    </source>
</evidence>
<dbReference type="GO" id="GO:0005634">
    <property type="term" value="C:nucleus"/>
    <property type="evidence" value="ECO:0007669"/>
    <property type="project" value="UniProtKB-SubCell"/>
</dbReference>
<dbReference type="PANTHER" id="PTHR45812">
    <property type="entry name" value="DNA POLYMERASE ZETA CATALYTIC SUBUNIT"/>
    <property type="match status" value="1"/>
</dbReference>
<dbReference type="GO" id="GO:0051539">
    <property type="term" value="F:4 iron, 4 sulfur cluster binding"/>
    <property type="evidence" value="ECO:0007669"/>
    <property type="project" value="UniProtKB-KW"/>
</dbReference>
<dbReference type="InterPro" id="IPR006134">
    <property type="entry name" value="DNA-dir_DNA_pol_B_multi_dom"/>
</dbReference>
<dbReference type="InterPro" id="IPR042087">
    <property type="entry name" value="DNA_pol_B_thumb"/>
</dbReference>
<keyword evidence="12 20" id="KW-0239">DNA-directed DNA polymerase</keyword>
<comment type="subunit">
    <text evidence="19">Forms DNA polymerase zeta with REV7.</text>
</comment>
<dbReference type="Gene3D" id="3.30.342.10">
    <property type="entry name" value="DNA Polymerase, chain B, domain 1"/>
    <property type="match status" value="1"/>
</dbReference>
<dbReference type="EC" id="2.7.7.7" evidence="20"/>
<evidence type="ECO:0000256" key="16">
    <source>
        <dbReference type="ARBA" id="ARBA00023204"/>
    </source>
</evidence>
<evidence type="ECO:0000256" key="3">
    <source>
        <dbReference type="ARBA" id="ARBA00005755"/>
    </source>
</evidence>
<evidence type="ECO:0000256" key="15">
    <source>
        <dbReference type="ARBA" id="ARBA00023125"/>
    </source>
</evidence>
<dbReference type="GO" id="GO:0042276">
    <property type="term" value="P:error-prone translesion synthesis"/>
    <property type="evidence" value="ECO:0007669"/>
    <property type="project" value="TreeGrafter"/>
</dbReference>
<keyword evidence="16" id="KW-0234">DNA repair</keyword>
<evidence type="ECO:0000256" key="2">
    <source>
        <dbReference type="ARBA" id="ARBA00004123"/>
    </source>
</evidence>
<dbReference type="GO" id="GO:0016035">
    <property type="term" value="C:zeta DNA polymerase complex"/>
    <property type="evidence" value="ECO:0007669"/>
    <property type="project" value="InterPro"/>
</dbReference>
<comment type="subcellular location">
    <subcellularLocation>
        <location evidence="2 20">Nucleus</location>
    </subcellularLocation>
</comment>
<dbReference type="GO" id="GO:0003887">
    <property type="term" value="F:DNA-directed DNA polymerase activity"/>
    <property type="evidence" value="ECO:0007669"/>
    <property type="project" value="UniProtKB-KW"/>
</dbReference>
<dbReference type="OrthoDB" id="2414538at2759"/>
<dbReference type="Gene3D" id="1.10.287.690">
    <property type="entry name" value="Helix hairpin bin"/>
    <property type="match status" value="1"/>
</dbReference>
<keyword evidence="5 20" id="KW-0808">Transferase</keyword>
<feature type="domain" description="DNA-directed DNA polymerase family B exonuclease" evidence="22">
    <location>
        <begin position="1038"/>
        <end position="1210"/>
    </location>
</feature>
<dbReference type="SUPFAM" id="SSF56672">
    <property type="entry name" value="DNA/RNA polymerases"/>
    <property type="match status" value="1"/>
</dbReference>
<evidence type="ECO:0000256" key="12">
    <source>
        <dbReference type="ARBA" id="ARBA00022932"/>
    </source>
</evidence>
<evidence type="ECO:0000259" key="22">
    <source>
        <dbReference type="Pfam" id="PF03104"/>
    </source>
</evidence>
<evidence type="ECO:0000259" key="24">
    <source>
        <dbReference type="Pfam" id="PF24055"/>
    </source>
</evidence>
<keyword evidence="7 20" id="KW-0235">DNA replication</keyword>
<keyword evidence="8 20" id="KW-0479">Metal-binding</keyword>
<evidence type="ECO:0000256" key="7">
    <source>
        <dbReference type="ARBA" id="ARBA00022705"/>
    </source>
</evidence>
<dbReference type="PRINTS" id="PR00106">
    <property type="entry name" value="DNAPOLB"/>
</dbReference>
<dbReference type="Gene3D" id="3.30.420.10">
    <property type="entry name" value="Ribonuclease H-like superfamily/Ribonuclease H"/>
    <property type="match status" value="1"/>
</dbReference>
<dbReference type="Pfam" id="PF00136">
    <property type="entry name" value="DNA_pol_B"/>
    <property type="match status" value="1"/>
</dbReference>
<comment type="cofactor">
    <cofactor evidence="1 20">
        <name>[4Fe-4S] cluster</name>
        <dbReference type="ChEBI" id="CHEBI:49883"/>
    </cofactor>
</comment>
<dbReference type="GO" id="GO:0008270">
    <property type="term" value="F:zinc ion binding"/>
    <property type="evidence" value="ECO:0007669"/>
    <property type="project" value="UniProtKB-KW"/>
</dbReference>
<dbReference type="Gene3D" id="3.90.1600.10">
    <property type="entry name" value="Palm domain of DNA polymerase"/>
    <property type="match status" value="1"/>
</dbReference>
<evidence type="ECO:0000259" key="21">
    <source>
        <dbReference type="Pfam" id="PF00136"/>
    </source>
</evidence>
<dbReference type="InterPro" id="IPR025687">
    <property type="entry name" value="Znf-C4pol"/>
</dbReference>
<dbReference type="CDD" id="cd05534">
    <property type="entry name" value="POLBc_zeta"/>
    <property type="match status" value="1"/>
</dbReference>
<evidence type="ECO:0000256" key="6">
    <source>
        <dbReference type="ARBA" id="ARBA00022695"/>
    </source>
</evidence>
<keyword evidence="9" id="KW-0227">DNA damage</keyword>
<dbReference type="InterPro" id="IPR006133">
    <property type="entry name" value="DNA-dir_DNA_pol_B_exonuc"/>
</dbReference>
<dbReference type="InterPro" id="IPR036397">
    <property type="entry name" value="RNaseH_sf"/>
</dbReference>
<evidence type="ECO:0000256" key="14">
    <source>
        <dbReference type="ARBA" id="ARBA00023014"/>
    </source>
</evidence>
<evidence type="ECO:0000256" key="18">
    <source>
        <dbReference type="ARBA" id="ARBA00049244"/>
    </source>
</evidence>
<evidence type="ECO:0000256" key="8">
    <source>
        <dbReference type="ARBA" id="ARBA00022723"/>
    </source>
</evidence>
<dbReference type="SMART" id="SM00486">
    <property type="entry name" value="POLBc"/>
    <property type="match status" value="1"/>
</dbReference>
<gene>
    <name evidence="25" type="ORF">HPP92_001175</name>
</gene>
<dbReference type="GO" id="GO:0000724">
    <property type="term" value="P:double-strand break repair via homologous recombination"/>
    <property type="evidence" value="ECO:0007669"/>
    <property type="project" value="TreeGrafter"/>
</dbReference>
<evidence type="ECO:0000256" key="4">
    <source>
        <dbReference type="ARBA" id="ARBA00022485"/>
    </source>
</evidence>
<evidence type="ECO:0000256" key="17">
    <source>
        <dbReference type="ARBA" id="ARBA00023242"/>
    </source>
</evidence>
<dbReference type="InterPro" id="IPR006172">
    <property type="entry name" value="DNA-dir_DNA_pol_B"/>
</dbReference>
<dbReference type="InterPro" id="IPR030559">
    <property type="entry name" value="PolZ_Rev3"/>
</dbReference>
<evidence type="ECO:0000256" key="20">
    <source>
        <dbReference type="RuleBase" id="RU000442"/>
    </source>
</evidence>
<dbReference type="SUPFAM" id="SSF53098">
    <property type="entry name" value="Ribonuclease H-like"/>
    <property type="match status" value="1"/>
</dbReference>
<dbReference type="GO" id="GO:0003677">
    <property type="term" value="F:DNA binding"/>
    <property type="evidence" value="ECO:0007669"/>
    <property type="project" value="UniProtKB-KW"/>
</dbReference>
<feature type="domain" description="DNA polymerase delta/zeta catalytic subunit N-terminal" evidence="24">
    <location>
        <begin position="8"/>
        <end position="67"/>
    </location>
</feature>
<reference evidence="25 26" key="1">
    <citation type="journal article" date="2020" name="Nat. Food">
        <title>A phased Vanilla planifolia genome enables genetic improvement of flavour and production.</title>
        <authorList>
            <person name="Hasing T."/>
            <person name="Tang H."/>
            <person name="Brym M."/>
            <person name="Khazi F."/>
            <person name="Huang T."/>
            <person name="Chambers A.H."/>
        </authorList>
    </citation>
    <scope>NUCLEOTIDE SEQUENCE [LARGE SCALE GENOMIC DNA]</scope>
    <source>
        <tissue evidence="25">Leaf</tissue>
    </source>
</reference>
<evidence type="ECO:0000256" key="1">
    <source>
        <dbReference type="ARBA" id="ARBA00001966"/>
    </source>
</evidence>
<name>A0A835S213_VANPL</name>
<dbReference type="PANTHER" id="PTHR45812:SF1">
    <property type="entry name" value="DNA POLYMERASE ZETA CATALYTIC SUBUNIT"/>
    <property type="match status" value="1"/>
</dbReference>
<dbReference type="Proteomes" id="UP000639772">
    <property type="component" value="Chromosome 1"/>
</dbReference>
<comment type="caution">
    <text evidence="25">The sequence shown here is derived from an EMBL/GenBank/DDBJ whole genome shotgun (WGS) entry which is preliminary data.</text>
</comment>
<sequence length="1919" mass="215221">MQCLLYCHSFIHSLSNSLEKTLRHKSNSTTKRQHVHGCRLVRAKRLYGYHSSEELFVKAYLYYPHDVARAASLLLDGSVLGKVFQPYESHIPYLLQFLIDCNLYGMNHLHASAVKFRSPLPDCYNAVSTNHKKIDMLTTSSDHICEEPKIWISSTVPSALIWPDSTSLLDNTNNKFIHLIRRQSIYGIELDVCVEDIINEKFKIYTPLSQTSLEAKMVQSLIPIWEEEHERSGVLEAVKRDDHNKPLPCSVLRSFMDGLHYIKALSDACIESCTSSSKLQVDGEETLDAYIKSFNDISQKMELTGEQKLSRLSDDFLICGKEGNLSGKTSSSSTSIKENMKDLEYEAEALLNWLASSQADKEMDAGDEMLHEAILSPLFPQISYKDALEIAHRDYERASQQECKDILDSVEELLKSEVSNEQASSSSQDIILDSAEGICKPAGSKEEVSSLDFFNVISSGLVIPQIDGSFDDDCSTSRKGNIYEHAESFGGEKYAAQPSRHAPADGRKTKENKLLWGTLPFSVQHKEHKASDFDSFCAISSLQNASAKFSPNILSCHTKGNYSESVADAEIFGKKDSNALALCSVRDLLRRKRHLRGEQAEAVFRGCEGLATTRMEETMAGTSMTGGHHLVPCEESPSGQSISHQDVEGGISCSINFSSGFQVMEDFERHSTACDIPTLKNSFSPFLIDKAQSGILSSVHTMVSNVAMHDNTRNVKEFSTTDLSVPETELKQLSEVLESNTLASLLYATLPGVCDNQRPFSTLNITKCDSGSLEKNSTEIRVLKSHPHESRNADNVENKYSSKIYGNAAQMYPELYSRSWQESDVISDDVIWDFNAEKTSQEFVEASLSIKPPIIEHVGRPESSLSDKQRWMDDIEPFFPRISQWLNSHEENITLERDSLLGIPTHFQNDGSVLYLLTHALSPPTINSVNDWLSREITQLCMLGTTGATCCQSLLPEVSFLKSEALQSNQEKYSTESTSLHLSKNQISREPKLESSLVQEKVSDDLHDISQLSGPEKYEKCYLTPLSQIGFRDPASVESGQQLTFLSMELQAESRGNLRPDPKFDAINILALVVQEDMSNGCQVYVFLRIVDEKSGVKLGKNGNDGFNGNMFLFTEEKLLVEQVIEIICSLDPDMLMGWDIQGGSLGYLAERSLHLGVNLLKKISRTPLHEKTTEMKNSGYSNSSDLLPEVAEVANVKSVLEVVEDEWGRDHASGLHVGGRIVLNIWRLMRAELKLNMYTVEAVTEGVLRQKIPLLSDRVLNQWYSSDLERARCKCIEYVVQRAMLNIEIMDQLDMISRTSELARIFGIDFSSVISRGSQFRVESMLLRLSHTQNYVAISPGYQQVASQPAMECLPLVMEPESGFYDDPVVVLDFQSLYPSMIIAYNICFSTCLGNVLPARANVLGVSSYSQDVKVLKDLREMLLLTPNGVMYVPPKVRKGVLPRLLEEILSTRIMVKQAMKKLKPSQQILRRILDARQLALKLIANVTYGYTAAGFSGRMPCAEIADSIVQCGRRTLETAIEFVNHHEQWKAKVIYGDTDSMFVLLKGRSREDAFRIGHEIANAITAMNPEPVTLKMEKVYQPCFLLTKKRYVGYSYESIDQKKPSFDAKGIETVRRDTCPAVAKTLERTIRLFFENQDLSEVKTYLHRQWRRILSGKVSLKDFVFAKEVRLGTYSSRASSLPPAAIVAKKAIQIDPRAKPSYGERVPYVVVHGEPGSRLVDMVVDPYELLDINSPYRLNDLYYIRKQMIPALQRVFGLLGVDLNQWFSEIPRPNRSMFSKQPSSISHMGSIDDAAVSRRPPAKRRRIDTYYASKHCSVCGELVQSSAYVCVKCFKNKSLVAATVVGRTSKKERELQHLVEICNHCGGGDWAVESGVKCVSLACSVFYERRKVQKEVQTLSSFAAATGFYTSCTAEFF</sequence>
<evidence type="ECO:0000313" key="26">
    <source>
        <dbReference type="Proteomes" id="UP000639772"/>
    </source>
</evidence>
<dbReference type="GO" id="GO:0006260">
    <property type="term" value="P:DNA replication"/>
    <property type="evidence" value="ECO:0007669"/>
    <property type="project" value="UniProtKB-KW"/>
</dbReference>
<comment type="similarity">
    <text evidence="3 20">Belongs to the DNA polymerase type-B family.</text>
</comment>
<dbReference type="Gene3D" id="1.10.132.60">
    <property type="entry name" value="DNA polymerase family B, C-terminal domain"/>
    <property type="match status" value="1"/>
</dbReference>
<keyword evidence="17 20" id="KW-0539">Nucleus</keyword>
<keyword evidence="13 20" id="KW-0408">Iron</keyword>
<dbReference type="FunFam" id="1.10.287.690:FF:000002">
    <property type="entry name" value="DNA polymerase zeta"/>
    <property type="match status" value="1"/>
</dbReference>
<organism evidence="25 26">
    <name type="scientific">Vanilla planifolia</name>
    <name type="common">Vanilla</name>
    <dbReference type="NCBI Taxonomy" id="51239"/>
    <lineage>
        <taxon>Eukaryota</taxon>
        <taxon>Viridiplantae</taxon>
        <taxon>Streptophyta</taxon>
        <taxon>Embryophyta</taxon>
        <taxon>Tracheophyta</taxon>
        <taxon>Spermatophyta</taxon>
        <taxon>Magnoliopsida</taxon>
        <taxon>Liliopsida</taxon>
        <taxon>Asparagales</taxon>
        <taxon>Orchidaceae</taxon>
        <taxon>Vanilloideae</taxon>
        <taxon>Vanilleae</taxon>
        <taxon>Vanilla</taxon>
    </lineage>
</organism>
<dbReference type="InterPro" id="IPR017964">
    <property type="entry name" value="DNA-dir_DNA_pol_B_CS"/>
</dbReference>
<evidence type="ECO:0000256" key="5">
    <source>
        <dbReference type="ARBA" id="ARBA00022679"/>
    </source>
</evidence>
<evidence type="ECO:0000256" key="10">
    <source>
        <dbReference type="ARBA" id="ARBA00022771"/>
    </source>
</evidence>
<keyword evidence="6 20" id="KW-0548">Nucleotidyltransferase</keyword>
<keyword evidence="14 20" id="KW-0411">Iron-sulfur</keyword>
<evidence type="ECO:0000313" key="25">
    <source>
        <dbReference type="EMBL" id="KAG0501103.1"/>
    </source>
</evidence>
<keyword evidence="10 20" id="KW-0863">Zinc-finger</keyword>
<dbReference type="Pfam" id="PF24055">
    <property type="entry name" value="POL3_N"/>
    <property type="match status" value="1"/>
</dbReference>